<sequence length="177" mass="19283">MKKIAIIVSLLLLGTPLSGSHAAQAVKSGATCKTVGSKTTVAPTTWSNKSVVYTCALVKGKKIYGPGVAVYKISSLLSVSQQWEGNKVTLTLIDSKGNNCDLQVNQVAGSECFHFYMGWRTNFNDAERTVEYLEGKTVISGMKIGDSGVFELKYQDESDPKFKTPLIVKEFSFSYGY</sequence>
<dbReference type="AlphaFoldDB" id="A0A6J6AT23"/>
<protein>
    <submittedName>
        <fullName evidence="1">Unannotated protein</fullName>
    </submittedName>
</protein>
<proteinExistence type="predicted"/>
<accession>A0A6J6AT23</accession>
<dbReference type="EMBL" id="CAEZSB010000008">
    <property type="protein sequence ID" value="CAB4530080.1"/>
    <property type="molecule type" value="Genomic_DNA"/>
</dbReference>
<gene>
    <name evidence="1" type="ORF">UFOPK1395_00160</name>
</gene>
<reference evidence="1" key="1">
    <citation type="submission" date="2020-05" db="EMBL/GenBank/DDBJ databases">
        <authorList>
            <person name="Chiriac C."/>
            <person name="Salcher M."/>
            <person name="Ghai R."/>
            <person name="Kavagutti S V."/>
        </authorList>
    </citation>
    <scope>NUCLEOTIDE SEQUENCE</scope>
</reference>
<evidence type="ECO:0000313" key="1">
    <source>
        <dbReference type="EMBL" id="CAB4530080.1"/>
    </source>
</evidence>
<organism evidence="1">
    <name type="scientific">freshwater metagenome</name>
    <dbReference type="NCBI Taxonomy" id="449393"/>
    <lineage>
        <taxon>unclassified sequences</taxon>
        <taxon>metagenomes</taxon>
        <taxon>ecological metagenomes</taxon>
    </lineage>
</organism>
<name>A0A6J6AT23_9ZZZZ</name>